<evidence type="ECO:0000313" key="3">
    <source>
        <dbReference type="Proteomes" id="UP000325516"/>
    </source>
</evidence>
<dbReference type="GO" id="GO:0017057">
    <property type="term" value="F:6-phosphogluconolactonase activity"/>
    <property type="evidence" value="ECO:0007669"/>
    <property type="project" value="TreeGrafter"/>
</dbReference>
<accession>A0A5J6L3C5</accession>
<evidence type="ECO:0000256" key="1">
    <source>
        <dbReference type="ARBA" id="ARBA00005564"/>
    </source>
</evidence>
<protein>
    <submittedName>
        <fullName evidence="2">Lactonase family protein</fullName>
    </submittedName>
</protein>
<comment type="similarity">
    <text evidence="1">Belongs to the cycloisomerase 2 family.</text>
</comment>
<dbReference type="EMBL" id="CP044232">
    <property type="protein sequence ID" value="QEW03079.1"/>
    <property type="molecule type" value="Genomic_DNA"/>
</dbReference>
<dbReference type="SUPFAM" id="SSF75011">
    <property type="entry name" value="3-carboxy-cis,cis-mucoante lactonizing enzyme"/>
    <property type="match status" value="1"/>
</dbReference>
<dbReference type="Pfam" id="PF10282">
    <property type="entry name" value="Lactonase"/>
    <property type="match status" value="1"/>
</dbReference>
<dbReference type="RefSeq" id="WP_150924571.1">
    <property type="nucleotide sequence ID" value="NZ_CP044232.1"/>
</dbReference>
<dbReference type="PANTHER" id="PTHR30344:SF1">
    <property type="entry name" value="6-PHOSPHOGLUCONOLACTONASE"/>
    <property type="match status" value="1"/>
</dbReference>
<sequence length="320" mass="33222">MTFLATSGGPDGGLWVVADGAGPRRIADIPDTSFAMRLPDGCILALSGGAEGRVQLLEPHGDAFRERDSAPSGGGEPCFAVLDPSGTHIVIVNYGPPGVGVWRIGSPLASLTTTALPAGGSGAVPDRQESSHPHHAVFISPDEMLIADLGADAILRCQWHGGTVRHTGTVHTPAGSGPRHLAVAGELLVASAELSNEVLATTLTELRRADGPGVWTRSAATTHGEAASSRGDHISYPGDIAIDSLGDVLVANRGADTITRLRYDSGRLRTLEERAAGGSWPQRILVDGDRVLLAVRGSDAVFDGAVRIADVPMPTWIGPW</sequence>
<evidence type="ECO:0000313" key="2">
    <source>
        <dbReference type="EMBL" id="QEW03079.1"/>
    </source>
</evidence>
<dbReference type="Proteomes" id="UP000325516">
    <property type="component" value="Chromosome"/>
</dbReference>
<dbReference type="InterPro" id="IPR019405">
    <property type="entry name" value="Lactonase_7-beta_prop"/>
</dbReference>
<dbReference type="InterPro" id="IPR050282">
    <property type="entry name" value="Cycloisomerase_2"/>
</dbReference>
<dbReference type="KEGG" id="mlz:F6J85_08150"/>
<reference evidence="3" key="1">
    <citation type="submission" date="2019-09" db="EMBL/GenBank/DDBJ databases">
        <title>Mumia zhuanghuii sp. nov. isolated from the intestinal contents of plateau pika (Ochotona curzoniae) in the Qinghai-Tibet plateau of China.</title>
        <authorList>
            <person name="Tian Z."/>
        </authorList>
    </citation>
    <scope>NUCLEOTIDE SEQUENCE [LARGE SCALE GENOMIC DNA]</scope>
    <source>
        <strain evidence="3">L-031</strain>
    </source>
</reference>
<keyword evidence="3" id="KW-1185">Reference proteome</keyword>
<dbReference type="AlphaFoldDB" id="A0A5J6L3C5"/>
<dbReference type="PANTHER" id="PTHR30344">
    <property type="entry name" value="6-PHOSPHOGLUCONOLACTONASE-RELATED"/>
    <property type="match status" value="1"/>
</dbReference>
<dbReference type="Gene3D" id="2.130.10.10">
    <property type="entry name" value="YVTN repeat-like/Quinoprotein amine dehydrogenase"/>
    <property type="match status" value="1"/>
</dbReference>
<organism evidence="2 3">
    <name type="scientific">Microbacterium lushaniae</name>
    <dbReference type="NCBI Taxonomy" id="2614639"/>
    <lineage>
        <taxon>Bacteria</taxon>
        <taxon>Bacillati</taxon>
        <taxon>Actinomycetota</taxon>
        <taxon>Actinomycetes</taxon>
        <taxon>Micrococcales</taxon>
        <taxon>Microbacteriaceae</taxon>
        <taxon>Microbacterium</taxon>
    </lineage>
</organism>
<name>A0A5J6L3C5_9MICO</name>
<proteinExistence type="inferred from homology"/>
<dbReference type="InterPro" id="IPR015943">
    <property type="entry name" value="WD40/YVTN_repeat-like_dom_sf"/>
</dbReference>
<gene>
    <name evidence="2" type="ORF">F6J85_08150</name>
</gene>